<dbReference type="GO" id="GO:0006353">
    <property type="term" value="P:DNA-templated transcription termination"/>
    <property type="evidence" value="ECO:0007669"/>
    <property type="project" value="InterPro"/>
</dbReference>
<feature type="region of interest" description="Disordered" evidence="1">
    <location>
        <begin position="1"/>
        <end position="70"/>
    </location>
</feature>
<comment type="caution">
    <text evidence="3">The sequence shown here is derived from an EMBL/GenBank/DDBJ whole genome shotgun (WGS) entry which is preliminary data.</text>
</comment>
<dbReference type="InterPro" id="IPR011112">
    <property type="entry name" value="Rho-like_N"/>
</dbReference>
<evidence type="ECO:0000256" key="1">
    <source>
        <dbReference type="SAM" id="MobiDB-lite"/>
    </source>
</evidence>
<feature type="region of interest" description="Disordered" evidence="1">
    <location>
        <begin position="108"/>
        <end position="133"/>
    </location>
</feature>
<dbReference type="EMBL" id="RFXN01000016">
    <property type="protein sequence ID" value="NBR93651.1"/>
    <property type="molecule type" value="Genomic_DNA"/>
</dbReference>
<reference evidence="3" key="1">
    <citation type="submission" date="2018-10" db="EMBL/GenBank/DDBJ databases">
        <title>Iterative Subtractive Binning of Freshwater Chronoseries Metagenomes Recovers Nearly Complete Genomes from over Four Hundred Novel Species.</title>
        <authorList>
            <person name="Rodriguez-R L.M."/>
            <person name="Tsementzi D."/>
            <person name="Luo C."/>
            <person name="Konstantinidis K.T."/>
        </authorList>
    </citation>
    <scope>NUCLEOTIDE SEQUENCE</scope>
    <source>
        <strain evidence="3">WB5_2A_028</strain>
    </source>
</reference>
<dbReference type="AlphaFoldDB" id="A0A965GCM7"/>
<feature type="compositionally biased region" description="Acidic residues" evidence="1">
    <location>
        <begin position="119"/>
        <end position="133"/>
    </location>
</feature>
<feature type="domain" description="Rho termination factor-like N-terminal" evidence="2">
    <location>
        <begin position="74"/>
        <end position="110"/>
    </location>
</feature>
<accession>A0A965GCM7</accession>
<protein>
    <recommendedName>
        <fullName evidence="2">Rho termination factor-like N-terminal domain-containing protein</fullName>
    </recommendedName>
</protein>
<feature type="compositionally biased region" description="Low complexity" evidence="1">
    <location>
        <begin position="47"/>
        <end position="62"/>
    </location>
</feature>
<evidence type="ECO:0000313" key="4">
    <source>
        <dbReference type="Proteomes" id="UP000740727"/>
    </source>
</evidence>
<proteinExistence type="predicted"/>
<sequence length="185" mass="19834">MAGNKSASDNPWAEMARLNLPPKSSKASDDEKVNPQTNPNSNKAEVASAAAASTIAGGSAAADNSVETDYSVDELQEMSLKELQEIARENGIDPKNLSKEDLIDALTDDEVTLPTANSEDGEETLLEDEESLDTEEIDGEMSLEEALALLGEDAATEEDITEVEFEEVESEVLEGDVEVEVEGER</sequence>
<feature type="compositionally biased region" description="Polar residues" evidence="1">
    <location>
        <begin position="34"/>
        <end position="43"/>
    </location>
</feature>
<feature type="region of interest" description="Disordered" evidence="1">
    <location>
        <begin position="166"/>
        <end position="185"/>
    </location>
</feature>
<dbReference type="Pfam" id="PF07498">
    <property type="entry name" value="Rho_N"/>
    <property type="match status" value="1"/>
</dbReference>
<evidence type="ECO:0000313" key="3">
    <source>
        <dbReference type="EMBL" id="NBR93651.1"/>
    </source>
</evidence>
<evidence type="ECO:0000259" key="2">
    <source>
        <dbReference type="SMART" id="SM00959"/>
    </source>
</evidence>
<dbReference type="SMART" id="SM00959">
    <property type="entry name" value="Rho_N"/>
    <property type="match status" value="1"/>
</dbReference>
<gene>
    <name evidence="3" type="ORF">EBT44_02200</name>
</gene>
<organism evidence="3 4">
    <name type="scientific">Candidatus Fonsibacter lacus</name>
    <dbReference type="NCBI Taxonomy" id="2576439"/>
    <lineage>
        <taxon>Bacteria</taxon>
        <taxon>Pseudomonadati</taxon>
        <taxon>Pseudomonadota</taxon>
        <taxon>Alphaproteobacteria</taxon>
        <taxon>Candidatus Pelagibacterales</taxon>
        <taxon>Candidatus Pelagibacterales incertae sedis</taxon>
        <taxon>Candidatus Fonsibacter</taxon>
    </lineage>
</organism>
<dbReference type="Proteomes" id="UP000740727">
    <property type="component" value="Unassembled WGS sequence"/>
</dbReference>
<name>A0A965GCM7_9PROT</name>